<dbReference type="Proteomes" id="UP000297280">
    <property type="component" value="Unassembled WGS sequence"/>
</dbReference>
<reference evidence="1 2" key="1">
    <citation type="submission" date="2017-12" db="EMBL/GenBank/DDBJ databases">
        <title>Comparative genomics of Botrytis spp.</title>
        <authorList>
            <person name="Valero-Jimenez C.A."/>
            <person name="Tapia P."/>
            <person name="Veloso J."/>
            <person name="Silva-Moreno E."/>
            <person name="Staats M."/>
            <person name="Valdes J.H."/>
            <person name="Van Kan J.A.L."/>
        </authorList>
    </citation>
    <scope>NUCLEOTIDE SEQUENCE [LARGE SCALE GENOMIC DNA]</scope>
    <source>
        <strain evidence="1 2">MUCL3349</strain>
    </source>
</reference>
<keyword evidence="2" id="KW-1185">Reference proteome</keyword>
<protein>
    <submittedName>
        <fullName evidence="1">Uncharacterized protein</fullName>
    </submittedName>
</protein>
<accession>A0A4Z1KZE9</accession>
<gene>
    <name evidence="1" type="ORF">BPOR_0087g00010</name>
</gene>
<dbReference type="AlphaFoldDB" id="A0A4Z1KZE9"/>
<comment type="caution">
    <text evidence="1">The sequence shown here is derived from an EMBL/GenBank/DDBJ whole genome shotgun (WGS) entry which is preliminary data.</text>
</comment>
<name>A0A4Z1KZE9_9HELO</name>
<evidence type="ECO:0000313" key="2">
    <source>
        <dbReference type="Proteomes" id="UP000297280"/>
    </source>
</evidence>
<organism evidence="1 2">
    <name type="scientific">Botrytis porri</name>
    <dbReference type="NCBI Taxonomy" id="87229"/>
    <lineage>
        <taxon>Eukaryota</taxon>
        <taxon>Fungi</taxon>
        <taxon>Dikarya</taxon>
        <taxon>Ascomycota</taxon>
        <taxon>Pezizomycotina</taxon>
        <taxon>Leotiomycetes</taxon>
        <taxon>Helotiales</taxon>
        <taxon>Sclerotiniaceae</taxon>
        <taxon>Botrytis</taxon>
    </lineage>
</organism>
<proteinExistence type="predicted"/>
<dbReference type="EMBL" id="PQXO01000087">
    <property type="protein sequence ID" value="TGO89909.1"/>
    <property type="molecule type" value="Genomic_DNA"/>
</dbReference>
<evidence type="ECO:0000313" key="1">
    <source>
        <dbReference type="EMBL" id="TGO89909.1"/>
    </source>
</evidence>
<sequence length="216" mass="24132">MVTQTFCGNCQVFIPVSRTKHPKLALFQNASSVQSPDLKPIKFSDAEESPVMKSATASTRLDMQCPETHRASEKALSTLSSLGSAMKEEESTSNIAMTSQNLHYSERGSYVNGRPEETVNKLNLQLQDKESELFYTSSPERGFHWHNLLIKLPSQKAIFRGSSTPNTLSTSDHVVHIKGHSAELSHLSDLPSEKTQLQLTYTIESKSVRRRLVQKI</sequence>